<accession>A0AAN8ISN3</accession>
<feature type="region of interest" description="Disordered" evidence="1">
    <location>
        <begin position="144"/>
        <end position="170"/>
    </location>
</feature>
<organism evidence="2 3">
    <name type="scientific">Knufia fluminis</name>
    <dbReference type="NCBI Taxonomy" id="191047"/>
    <lineage>
        <taxon>Eukaryota</taxon>
        <taxon>Fungi</taxon>
        <taxon>Dikarya</taxon>
        <taxon>Ascomycota</taxon>
        <taxon>Pezizomycotina</taxon>
        <taxon>Eurotiomycetes</taxon>
        <taxon>Chaetothyriomycetidae</taxon>
        <taxon>Chaetothyriales</taxon>
        <taxon>Trichomeriaceae</taxon>
        <taxon>Knufia</taxon>
    </lineage>
</organism>
<keyword evidence="3" id="KW-1185">Reference proteome</keyword>
<proteinExistence type="predicted"/>
<evidence type="ECO:0000313" key="2">
    <source>
        <dbReference type="EMBL" id="KAK5958372.1"/>
    </source>
</evidence>
<name>A0AAN8ISN3_9EURO</name>
<dbReference type="Proteomes" id="UP001316803">
    <property type="component" value="Unassembled WGS sequence"/>
</dbReference>
<evidence type="ECO:0000256" key="1">
    <source>
        <dbReference type="SAM" id="MobiDB-lite"/>
    </source>
</evidence>
<gene>
    <name evidence="2" type="ORF">OHC33_000214</name>
</gene>
<sequence>MDELGTKPIREQIEILKDFETYLQVSGNLFRALGRRKPRPVASPPVHGLLRRIYYGNVITAGESAMVDNISLVRNHIRELEQAERLGQLPTQCAELTEKAKEVLRDWDKEGAEKDVGKKRDRDLDELGRQAEAILSVCKRLKTKDSKDRDEAMSDITLMGDVSARDQGGR</sequence>
<evidence type="ECO:0000313" key="3">
    <source>
        <dbReference type="Proteomes" id="UP001316803"/>
    </source>
</evidence>
<dbReference type="EMBL" id="JAKLMC020000001">
    <property type="protein sequence ID" value="KAK5958372.1"/>
    <property type="molecule type" value="Genomic_DNA"/>
</dbReference>
<comment type="caution">
    <text evidence="2">The sequence shown here is derived from an EMBL/GenBank/DDBJ whole genome shotgun (WGS) entry which is preliminary data.</text>
</comment>
<dbReference type="AlphaFoldDB" id="A0AAN8ISN3"/>
<reference evidence="2 3" key="1">
    <citation type="submission" date="2022-12" db="EMBL/GenBank/DDBJ databases">
        <title>Genomic features and morphological characterization of a novel Knufia sp. strain isolated from spacecraft assembly facility.</title>
        <authorList>
            <person name="Teixeira M."/>
            <person name="Chander A.M."/>
            <person name="Stajich J.E."/>
            <person name="Venkateswaran K."/>
        </authorList>
    </citation>
    <scope>NUCLEOTIDE SEQUENCE [LARGE SCALE GENOMIC DNA]</scope>
    <source>
        <strain evidence="2 3">FJI-L2-BK-P2</strain>
    </source>
</reference>
<protein>
    <submittedName>
        <fullName evidence="2">Uncharacterized protein</fullName>
    </submittedName>
</protein>